<keyword evidence="1" id="KW-1133">Transmembrane helix</keyword>
<sequence length="85" mass="9082">MVFTLNSVDSPSLPLSPSLPVCVSSSCCCAIPAFLVSRFCVTYLPVLVATGFLIFAFFLVRFTFVQPSFASHSSSINPSSAIKIV</sequence>
<dbReference type="EMBL" id="JACGCI010000010">
    <property type="protein sequence ID" value="KAF6761219.1"/>
    <property type="molecule type" value="Genomic_DNA"/>
</dbReference>
<gene>
    <name evidence="2" type="ORF">DFP72DRAFT_34749</name>
</gene>
<feature type="transmembrane region" description="Helical" evidence="1">
    <location>
        <begin position="43"/>
        <end position="64"/>
    </location>
</feature>
<evidence type="ECO:0000256" key="1">
    <source>
        <dbReference type="SAM" id="Phobius"/>
    </source>
</evidence>
<organism evidence="2 3">
    <name type="scientific">Ephemerocybe angulata</name>
    <dbReference type="NCBI Taxonomy" id="980116"/>
    <lineage>
        <taxon>Eukaryota</taxon>
        <taxon>Fungi</taxon>
        <taxon>Dikarya</taxon>
        <taxon>Basidiomycota</taxon>
        <taxon>Agaricomycotina</taxon>
        <taxon>Agaricomycetes</taxon>
        <taxon>Agaricomycetidae</taxon>
        <taxon>Agaricales</taxon>
        <taxon>Agaricineae</taxon>
        <taxon>Psathyrellaceae</taxon>
        <taxon>Ephemerocybe</taxon>
    </lineage>
</organism>
<name>A0A8H6IB42_9AGAR</name>
<evidence type="ECO:0000313" key="2">
    <source>
        <dbReference type="EMBL" id="KAF6761219.1"/>
    </source>
</evidence>
<feature type="transmembrane region" description="Helical" evidence="1">
    <location>
        <begin position="15"/>
        <end position="36"/>
    </location>
</feature>
<evidence type="ECO:0000313" key="3">
    <source>
        <dbReference type="Proteomes" id="UP000521943"/>
    </source>
</evidence>
<proteinExistence type="predicted"/>
<keyword evidence="3" id="KW-1185">Reference proteome</keyword>
<keyword evidence="1" id="KW-0812">Transmembrane</keyword>
<dbReference type="AlphaFoldDB" id="A0A8H6IB42"/>
<dbReference type="Proteomes" id="UP000521943">
    <property type="component" value="Unassembled WGS sequence"/>
</dbReference>
<keyword evidence="1" id="KW-0472">Membrane</keyword>
<protein>
    <submittedName>
        <fullName evidence="2">Uncharacterized protein</fullName>
    </submittedName>
</protein>
<reference evidence="2 3" key="1">
    <citation type="submission" date="2020-07" db="EMBL/GenBank/DDBJ databases">
        <title>Comparative genomics of pyrophilous fungi reveals a link between fire events and developmental genes.</title>
        <authorList>
            <consortium name="DOE Joint Genome Institute"/>
            <person name="Steindorff A.S."/>
            <person name="Carver A."/>
            <person name="Calhoun S."/>
            <person name="Stillman K."/>
            <person name="Liu H."/>
            <person name="Lipzen A."/>
            <person name="Pangilinan J."/>
            <person name="Labutti K."/>
            <person name="Bruns T.D."/>
            <person name="Grigoriev I.V."/>
        </authorList>
    </citation>
    <scope>NUCLEOTIDE SEQUENCE [LARGE SCALE GENOMIC DNA]</scope>
    <source>
        <strain evidence="2 3">CBS 144469</strain>
    </source>
</reference>
<comment type="caution">
    <text evidence="2">The sequence shown here is derived from an EMBL/GenBank/DDBJ whole genome shotgun (WGS) entry which is preliminary data.</text>
</comment>
<accession>A0A8H6IB42</accession>